<sequence length="114" mass="13440">MPTRPLTVAQECDEQRRTFEYNLEPLRQYPGALAAWMYGHKPTDKLDYGMCYNDREWLKRKIAIDNWKKTTSPACQKHFRDEDARYSYRGKPETIAEEIARYNEACSHTMAGTL</sequence>
<proteinExistence type="predicted"/>
<dbReference type="EMBL" id="JAATJS010000001">
    <property type="protein sequence ID" value="NIX75462.1"/>
    <property type="molecule type" value="Genomic_DNA"/>
</dbReference>
<dbReference type="RefSeq" id="WP_167671346.1">
    <property type="nucleotide sequence ID" value="NZ_JAATJS010000001.1"/>
</dbReference>
<reference evidence="1 2" key="1">
    <citation type="submission" date="2020-03" db="EMBL/GenBank/DDBJ databases">
        <title>The genome sequence of Microvirga sp. c23x22.</title>
        <authorList>
            <person name="Zhang X."/>
        </authorList>
    </citation>
    <scope>NUCLEOTIDE SEQUENCE [LARGE SCALE GENOMIC DNA]</scope>
    <source>
        <strain evidence="2">c23x22</strain>
    </source>
</reference>
<keyword evidence="2" id="KW-1185">Reference proteome</keyword>
<evidence type="ECO:0000313" key="2">
    <source>
        <dbReference type="Proteomes" id="UP000707352"/>
    </source>
</evidence>
<name>A0ABX0VCA1_9HYPH</name>
<protein>
    <submittedName>
        <fullName evidence="1">Uncharacterized protein</fullName>
    </submittedName>
</protein>
<accession>A0ABX0VCA1</accession>
<dbReference type="Proteomes" id="UP000707352">
    <property type="component" value="Unassembled WGS sequence"/>
</dbReference>
<evidence type="ECO:0000313" key="1">
    <source>
        <dbReference type="EMBL" id="NIX75462.1"/>
    </source>
</evidence>
<organism evidence="1 2">
    <name type="scientific">Microvirga terricola</name>
    <dbReference type="NCBI Taxonomy" id="2719797"/>
    <lineage>
        <taxon>Bacteria</taxon>
        <taxon>Pseudomonadati</taxon>
        <taxon>Pseudomonadota</taxon>
        <taxon>Alphaproteobacteria</taxon>
        <taxon>Hyphomicrobiales</taxon>
        <taxon>Methylobacteriaceae</taxon>
        <taxon>Microvirga</taxon>
    </lineage>
</organism>
<gene>
    <name evidence="1" type="ORF">HB375_02400</name>
</gene>
<comment type="caution">
    <text evidence="1">The sequence shown here is derived from an EMBL/GenBank/DDBJ whole genome shotgun (WGS) entry which is preliminary data.</text>
</comment>